<organism evidence="7 8">
    <name type="scientific">Notoacmeibacter marinus</name>
    <dbReference type="NCBI Taxonomy" id="1876515"/>
    <lineage>
        <taxon>Bacteria</taxon>
        <taxon>Pseudomonadati</taxon>
        <taxon>Pseudomonadota</taxon>
        <taxon>Alphaproteobacteria</taxon>
        <taxon>Hyphomicrobiales</taxon>
        <taxon>Notoacmeibacteraceae</taxon>
        <taxon>Notoacmeibacter</taxon>
    </lineage>
</organism>
<dbReference type="InterPro" id="IPR043428">
    <property type="entry name" value="LivM-like"/>
</dbReference>
<dbReference type="EMBL" id="NBYO01000001">
    <property type="protein sequence ID" value="OXT02179.1"/>
    <property type="molecule type" value="Genomic_DNA"/>
</dbReference>
<dbReference type="InterPro" id="IPR001851">
    <property type="entry name" value="ABC_transp_permease"/>
</dbReference>
<protein>
    <recommendedName>
        <fullName evidence="9">Branched-chain amino acid ABC transporter permease</fullName>
    </recommendedName>
</protein>
<reference evidence="8" key="1">
    <citation type="journal article" date="2017" name="Int. J. Syst. Evol. Microbiol.">
        <title>Notoacmeibacter marinus gen. nov., sp. nov., isolated from the gut of a limpet and proposal of Notoacmeibacteraceae fam. nov. in the order Rhizobiales of the class Alphaproteobacteria.</title>
        <authorList>
            <person name="Huang Z."/>
            <person name="Guo F."/>
            <person name="Lai Q."/>
        </authorList>
    </citation>
    <scope>NUCLEOTIDE SEQUENCE [LARGE SCALE GENOMIC DNA]</scope>
    <source>
        <strain evidence="8">XMTR2A4</strain>
    </source>
</reference>
<feature type="transmembrane region" description="Helical" evidence="6">
    <location>
        <begin position="96"/>
        <end position="117"/>
    </location>
</feature>
<keyword evidence="5 6" id="KW-0472">Membrane</keyword>
<evidence type="ECO:0000256" key="2">
    <source>
        <dbReference type="ARBA" id="ARBA00022475"/>
    </source>
</evidence>
<feature type="transmembrane region" description="Helical" evidence="6">
    <location>
        <begin position="229"/>
        <end position="252"/>
    </location>
</feature>
<evidence type="ECO:0000256" key="1">
    <source>
        <dbReference type="ARBA" id="ARBA00004651"/>
    </source>
</evidence>
<dbReference type="PANTHER" id="PTHR30482">
    <property type="entry name" value="HIGH-AFFINITY BRANCHED-CHAIN AMINO ACID TRANSPORT SYSTEM PERMEASE"/>
    <property type="match status" value="1"/>
</dbReference>
<dbReference type="AlphaFoldDB" id="A0A231V1V7"/>
<feature type="transmembrane region" description="Helical" evidence="6">
    <location>
        <begin position="303"/>
        <end position="325"/>
    </location>
</feature>
<dbReference type="GO" id="GO:0005886">
    <property type="term" value="C:plasma membrane"/>
    <property type="evidence" value="ECO:0007669"/>
    <property type="project" value="UniProtKB-SubCell"/>
</dbReference>
<accession>A0A231V1V7</accession>
<evidence type="ECO:0000256" key="5">
    <source>
        <dbReference type="ARBA" id="ARBA00023136"/>
    </source>
</evidence>
<dbReference type="Pfam" id="PF02653">
    <property type="entry name" value="BPD_transp_2"/>
    <property type="match status" value="1"/>
</dbReference>
<comment type="subcellular location">
    <subcellularLocation>
        <location evidence="1">Cell membrane</location>
        <topology evidence="1">Multi-pass membrane protein</topology>
    </subcellularLocation>
</comment>
<dbReference type="CDD" id="cd06581">
    <property type="entry name" value="TM_PBP1_LivM_like"/>
    <property type="match status" value="1"/>
</dbReference>
<keyword evidence="2" id="KW-1003">Cell membrane</keyword>
<name>A0A231V1V7_9HYPH</name>
<evidence type="ECO:0000256" key="4">
    <source>
        <dbReference type="ARBA" id="ARBA00022989"/>
    </source>
</evidence>
<comment type="caution">
    <text evidence="7">The sequence shown here is derived from an EMBL/GenBank/DDBJ whole genome shotgun (WGS) entry which is preliminary data.</text>
</comment>
<dbReference type="Proteomes" id="UP000215405">
    <property type="component" value="Unassembled WGS sequence"/>
</dbReference>
<evidence type="ECO:0000313" key="7">
    <source>
        <dbReference type="EMBL" id="OXT02179.1"/>
    </source>
</evidence>
<evidence type="ECO:0008006" key="9">
    <source>
        <dbReference type="Google" id="ProtNLM"/>
    </source>
</evidence>
<feature type="transmembrane region" description="Helical" evidence="6">
    <location>
        <begin position="73"/>
        <end position="90"/>
    </location>
</feature>
<evidence type="ECO:0000256" key="6">
    <source>
        <dbReference type="SAM" id="Phobius"/>
    </source>
</evidence>
<proteinExistence type="predicted"/>
<dbReference type="PANTHER" id="PTHR30482:SF20">
    <property type="entry name" value="HIGH-AFFINITY BRANCHED-CHAIN AMINO ACID TRANSPORT SYSTEM PERMEASE PROTEIN LIVM"/>
    <property type="match status" value="1"/>
</dbReference>
<keyword evidence="8" id="KW-1185">Reference proteome</keyword>
<feature type="transmembrane region" description="Helical" evidence="6">
    <location>
        <begin position="47"/>
        <end position="66"/>
    </location>
</feature>
<feature type="transmembrane region" description="Helical" evidence="6">
    <location>
        <begin position="21"/>
        <end position="41"/>
    </location>
</feature>
<keyword evidence="4 6" id="KW-1133">Transmembrane helix</keyword>
<evidence type="ECO:0000313" key="8">
    <source>
        <dbReference type="Proteomes" id="UP000215405"/>
    </source>
</evidence>
<dbReference type="GO" id="GO:0015658">
    <property type="term" value="F:branched-chain amino acid transmembrane transporter activity"/>
    <property type="evidence" value="ECO:0007669"/>
    <property type="project" value="InterPro"/>
</dbReference>
<feature type="transmembrane region" description="Helical" evidence="6">
    <location>
        <begin position="126"/>
        <end position="144"/>
    </location>
</feature>
<sequence>MIMESTDMTEGRTGPHRNLSVPLARLGYAAALLVLLAATSGLEGYDLFLASSILSYAISAMGLNVLMGYNGQISLGHGAFFAIGAYTAAICIDRFAVPFTLTPVIAGIVGMGAGWLIGKPALRLEGVYLALATFGLAIATPTVLRSDLFAEWTGGVQGLFLGIEPAPEWMGLDLDQSIYLTVVAYFGLFAFLTLRLVQGLNGKAWIATRDNPIAARAMGFDVTRAKTRAFVFSVLACSVGGALQAVAVQFVAPDSFPFFLSIALFTAVVVGGLCSPLLGPLLGAAFIVLVPNVTEEIWQGGSWAVYGGVIIGVIAIQSRGLAGIMTGITSWVRDRITGQTTTRYERK</sequence>
<feature type="transmembrane region" description="Helical" evidence="6">
    <location>
        <begin position="178"/>
        <end position="197"/>
    </location>
</feature>
<feature type="transmembrane region" description="Helical" evidence="6">
    <location>
        <begin position="258"/>
        <end position="291"/>
    </location>
</feature>
<keyword evidence="3 6" id="KW-0812">Transmembrane</keyword>
<gene>
    <name evidence="7" type="ORF">B7H23_04460</name>
</gene>
<evidence type="ECO:0000256" key="3">
    <source>
        <dbReference type="ARBA" id="ARBA00022692"/>
    </source>
</evidence>